<reference evidence="5 6" key="1">
    <citation type="submission" date="2023-04" db="EMBL/GenBank/DDBJ databases">
        <title>Ectobacillus antri isolated from activated sludge.</title>
        <authorList>
            <person name="Yan P."/>
            <person name="Liu X."/>
        </authorList>
    </citation>
    <scope>NUCLEOTIDE SEQUENCE [LARGE SCALE GENOMIC DNA]</scope>
    <source>
        <strain evidence="5 6">C18H</strain>
    </source>
</reference>
<dbReference type="InterPro" id="IPR036390">
    <property type="entry name" value="WH_DNA-bd_sf"/>
</dbReference>
<dbReference type="CDD" id="cd00090">
    <property type="entry name" value="HTH_ARSR"/>
    <property type="match status" value="1"/>
</dbReference>
<keyword evidence="6" id="KW-1185">Reference proteome</keyword>
<keyword evidence="1" id="KW-0805">Transcription regulation</keyword>
<gene>
    <name evidence="5" type="ORF">P6P90_16280</name>
</gene>
<evidence type="ECO:0000313" key="5">
    <source>
        <dbReference type="EMBL" id="MDG5755458.1"/>
    </source>
</evidence>
<dbReference type="Gene3D" id="1.10.10.10">
    <property type="entry name" value="Winged helix-like DNA-binding domain superfamily/Winged helix DNA-binding domain"/>
    <property type="match status" value="1"/>
</dbReference>
<evidence type="ECO:0000256" key="1">
    <source>
        <dbReference type="ARBA" id="ARBA00023015"/>
    </source>
</evidence>
<accession>A0ABT6H873</accession>
<organism evidence="5 6">
    <name type="scientific">Ectobacillus antri</name>
    <dbReference type="NCBI Taxonomy" id="2486280"/>
    <lineage>
        <taxon>Bacteria</taxon>
        <taxon>Bacillati</taxon>
        <taxon>Bacillota</taxon>
        <taxon>Bacilli</taxon>
        <taxon>Bacillales</taxon>
        <taxon>Bacillaceae</taxon>
        <taxon>Ectobacillus</taxon>
    </lineage>
</organism>
<dbReference type="InterPro" id="IPR000835">
    <property type="entry name" value="HTH_MarR-typ"/>
</dbReference>
<dbReference type="Proteomes" id="UP001218246">
    <property type="component" value="Unassembled WGS sequence"/>
</dbReference>
<dbReference type="PANTHER" id="PTHR42756">
    <property type="entry name" value="TRANSCRIPTIONAL REGULATOR, MARR"/>
    <property type="match status" value="1"/>
</dbReference>
<dbReference type="EMBL" id="JARULN010000029">
    <property type="protein sequence ID" value="MDG5755458.1"/>
    <property type="molecule type" value="Genomic_DNA"/>
</dbReference>
<evidence type="ECO:0000259" key="4">
    <source>
        <dbReference type="PROSITE" id="PS50995"/>
    </source>
</evidence>
<sequence>MKHNQEKPLLSKQEERLGLMLWFRLSRLYNQSIRESNQHLKKWNLTAAQFDVLVQVGSSRRLSQQELADKLFVTKGNMTQVLSRMEEMGLIRREQEWKTKYLSLTEKGQALFDSVVPVQEQFQAAQFSKLDREERRQLLHLLGKLQK</sequence>
<dbReference type="PANTHER" id="PTHR42756:SF1">
    <property type="entry name" value="TRANSCRIPTIONAL REPRESSOR OF EMRAB OPERON"/>
    <property type="match status" value="1"/>
</dbReference>
<protein>
    <submittedName>
        <fullName evidence="5">MarR family transcriptional regulator</fullName>
    </submittedName>
</protein>
<dbReference type="Pfam" id="PF01047">
    <property type="entry name" value="MarR"/>
    <property type="match status" value="1"/>
</dbReference>
<keyword evidence="3" id="KW-0804">Transcription</keyword>
<evidence type="ECO:0000256" key="2">
    <source>
        <dbReference type="ARBA" id="ARBA00023125"/>
    </source>
</evidence>
<dbReference type="PRINTS" id="PR00598">
    <property type="entry name" value="HTHMARR"/>
</dbReference>
<dbReference type="SUPFAM" id="SSF46785">
    <property type="entry name" value="Winged helix' DNA-binding domain"/>
    <property type="match status" value="1"/>
</dbReference>
<keyword evidence="2" id="KW-0238">DNA-binding</keyword>
<dbReference type="RefSeq" id="WP_124566007.1">
    <property type="nucleotide sequence ID" value="NZ_JARRRY010000029.1"/>
</dbReference>
<proteinExistence type="predicted"/>
<comment type="caution">
    <text evidence="5">The sequence shown here is derived from an EMBL/GenBank/DDBJ whole genome shotgun (WGS) entry which is preliminary data.</text>
</comment>
<name>A0ABT6H873_9BACI</name>
<dbReference type="InterPro" id="IPR011991">
    <property type="entry name" value="ArsR-like_HTH"/>
</dbReference>
<evidence type="ECO:0000313" key="6">
    <source>
        <dbReference type="Proteomes" id="UP001218246"/>
    </source>
</evidence>
<dbReference type="InterPro" id="IPR036388">
    <property type="entry name" value="WH-like_DNA-bd_sf"/>
</dbReference>
<evidence type="ECO:0000256" key="3">
    <source>
        <dbReference type="ARBA" id="ARBA00023163"/>
    </source>
</evidence>
<feature type="domain" description="HTH marR-type" evidence="4">
    <location>
        <begin position="15"/>
        <end position="147"/>
    </location>
</feature>
<dbReference type="PROSITE" id="PS50995">
    <property type="entry name" value="HTH_MARR_2"/>
    <property type="match status" value="1"/>
</dbReference>
<dbReference type="SMART" id="SM00347">
    <property type="entry name" value="HTH_MARR"/>
    <property type="match status" value="1"/>
</dbReference>